<dbReference type="Pfam" id="PF05378">
    <property type="entry name" value="Hydant_A_N"/>
    <property type="match status" value="1"/>
</dbReference>
<name>A0A9W8B8I7_9FUNG</name>
<evidence type="ECO:0000259" key="3">
    <source>
        <dbReference type="Pfam" id="PF01968"/>
    </source>
</evidence>
<evidence type="ECO:0000256" key="1">
    <source>
        <dbReference type="ARBA" id="ARBA00010403"/>
    </source>
</evidence>
<feature type="compositionally biased region" description="Polar residues" evidence="2">
    <location>
        <begin position="1192"/>
        <end position="1205"/>
    </location>
</feature>
<protein>
    <recommendedName>
        <fullName evidence="8">5-oxoprolinase</fullName>
    </recommendedName>
</protein>
<dbReference type="Pfam" id="PF02538">
    <property type="entry name" value="Hydantoinase_B"/>
    <property type="match status" value="1"/>
</dbReference>
<dbReference type="GO" id="GO:0006749">
    <property type="term" value="P:glutathione metabolic process"/>
    <property type="evidence" value="ECO:0007669"/>
    <property type="project" value="TreeGrafter"/>
</dbReference>
<dbReference type="Proteomes" id="UP001151582">
    <property type="component" value="Unassembled WGS sequence"/>
</dbReference>
<accession>A0A9W8B8I7</accession>
<feature type="domain" description="Hydantoinase/oxoprolinase N-terminal" evidence="5">
    <location>
        <begin position="9"/>
        <end position="234"/>
    </location>
</feature>
<evidence type="ECO:0000259" key="4">
    <source>
        <dbReference type="Pfam" id="PF02538"/>
    </source>
</evidence>
<feature type="domain" description="Hydantoinase B/oxoprolinase" evidence="4">
    <location>
        <begin position="803"/>
        <end position="1383"/>
    </location>
</feature>
<dbReference type="EMBL" id="JANBQB010000005">
    <property type="protein sequence ID" value="KAJ1985073.1"/>
    <property type="molecule type" value="Genomic_DNA"/>
</dbReference>
<evidence type="ECO:0008006" key="8">
    <source>
        <dbReference type="Google" id="ProtNLM"/>
    </source>
</evidence>
<comment type="similarity">
    <text evidence="1">Belongs to the oxoprolinase family.</text>
</comment>
<feature type="domain" description="Hydantoinase A/oxoprolinase" evidence="3">
    <location>
        <begin position="254"/>
        <end position="554"/>
    </location>
</feature>
<evidence type="ECO:0000259" key="5">
    <source>
        <dbReference type="Pfam" id="PF05378"/>
    </source>
</evidence>
<dbReference type="PANTHER" id="PTHR11365">
    <property type="entry name" value="5-OXOPROLINASE RELATED"/>
    <property type="match status" value="1"/>
</dbReference>
<evidence type="ECO:0000256" key="2">
    <source>
        <dbReference type="SAM" id="MobiDB-lite"/>
    </source>
</evidence>
<sequence length="1386" mass="150020">MATVSNLDICIDRGGTFTDCYCSYDVAAGGRTETKELVIKLLSQDPQNYDDAPREGIRRLLAQLTGKAHSRGQPIDTTLIRSIRMGTTVATNALLERKGEPCALVTTRGFRDLLVVGNQARPKIFALDIRRLEVLYQQVVEVDERVTLWGHTSGGTGAMHYPSDHHPDRPTPADCIRGISGELVQVLQALDQQAVRQQLQALYDQGIRSLAVCLMHAYTFSDHERQVGKIAQDLGFTQITLSHQAMPMIKIVPRGNSACADAYLTPGIQRYVQGFVYGFDERLLKTTSVQFMQSDGGLAPVDKFSGLRAILSGPAGGVVGCALTSYHVKEDVPVIGFDMGGTSTDVSRFDGDYSQVFETTTAGIVIQAPQLDIHTVAAGGGSRLFFRNELFAVGPESASAHPGPACYRKGGPLTVTDANLVLGRLLSDYFPQIFGPNEDLPLDIDKSRALFVELATTINQARQTSNTAQPDLSIDEVAYGFIKVANETMCRPIRALTEAKGYDASQHILTCFGGAGGQHACAIAQILGIRKVLIHRFSSILSAYGLHLADVVHEVQEPSSMVLPCDAFPASLKNRIRELSKQCRVELERQGFAPDQIELEPFLNLRYQGTDCAMMTKARPDQGRSYVEAFEANYMREFGFHFSERSILVDDVRIRGIGRNLKSIRDATPFHELQTLTPLPLMLESGTQSQPSDGPMPRSAKVDSWASVYFAGGRNPHTPVLLLSHLTPGDQISGPAVVIDPTFTVIVEPQWQVLVTSTHLILTKAPEEVPPEEPTGSLMAKAVPNAQPNGPSAALEQPAPSCDPIMLSVFSHRFMSIAEQMGTTLQKTAISTNIKERLDFSCAIFGPDGSLVANAPHIPVHLGSIGHAVKYQLAYWKDNLQDGDVLLTNHPQAGGSHLPDMTVITPVFDESGQTIIFFVASRGHHADIGGILPGSMPPTSCDLYQEGAAIEAFKIVDCHQFQLQGITRLLVDEPARYPKCSGTRCLRDNLSDLKAQIAANNRGITLLRRLVREYRSLSLVHAYMGHIQSNAEVAVRRLLLQTHKRFGGAPLQAHDYMDNGARIQLRVTIEPQTATATFDFTGTSPQVYGNLNAPPSVTFSAVIYCLRCMVDTEVPLNQGCLAPIDIIIPDQSLLNPGPGRAVVGGNVQTSQRVVDVIFRAFEACAASQGDMNNLTFGVGHQAPSTAPPPPANETTLAGSSPNQASDAALSSDKSEDGNGTGWGYYETIAGGSGAGPTWDGVSGVHTHMTNTRITDPEILERRYPVILHEFSIRSGSGGHGQHRGGDGLVREIEFLEPISVSILSERRVFAPYGLQGGASGQRGENYWLRKRQAGTAGAPSSASLDRATTLDQYEVLSLGGKNTCLMQPGDKIRICTPGGGGWGLQH</sequence>
<dbReference type="InterPro" id="IPR003692">
    <property type="entry name" value="Hydantoinase_B"/>
</dbReference>
<dbReference type="GO" id="GO:0005829">
    <property type="term" value="C:cytosol"/>
    <property type="evidence" value="ECO:0007669"/>
    <property type="project" value="TreeGrafter"/>
</dbReference>
<evidence type="ECO:0000313" key="7">
    <source>
        <dbReference type="Proteomes" id="UP001151582"/>
    </source>
</evidence>
<feature type="region of interest" description="Disordered" evidence="2">
    <location>
        <begin position="1176"/>
        <end position="1216"/>
    </location>
</feature>
<keyword evidence="7" id="KW-1185">Reference proteome</keyword>
<dbReference type="InterPro" id="IPR008040">
    <property type="entry name" value="Hydant_A_N"/>
</dbReference>
<organism evidence="6 7">
    <name type="scientific">Dimargaris verticillata</name>
    <dbReference type="NCBI Taxonomy" id="2761393"/>
    <lineage>
        <taxon>Eukaryota</taxon>
        <taxon>Fungi</taxon>
        <taxon>Fungi incertae sedis</taxon>
        <taxon>Zoopagomycota</taxon>
        <taxon>Kickxellomycotina</taxon>
        <taxon>Dimargaritomycetes</taxon>
        <taxon>Dimargaritales</taxon>
        <taxon>Dimargaritaceae</taxon>
        <taxon>Dimargaris</taxon>
    </lineage>
</organism>
<proteinExistence type="inferred from homology"/>
<reference evidence="6" key="1">
    <citation type="submission" date="2022-07" db="EMBL/GenBank/DDBJ databases">
        <title>Phylogenomic reconstructions and comparative analyses of Kickxellomycotina fungi.</title>
        <authorList>
            <person name="Reynolds N.K."/>
            <person name="Stajich J.E."/>
            <person name="Barry K."/>
            <person name="Grigoriev I.V."/>
            <person name="Crous P."/>
            <person name="Smith M.E."/>
        </authorList>
    </citation>
    <scope>NUCLEOTIDE SEQUENCE</scope>
    <source>
        <strain evidence="6">RSA 567</strain>
    </source>
</reference>
<dbReference type="OrthoDB" id="3643at2759"/>
<dbReference type="GO" id="GO:0017168">
    <property type="term" value="F:5-oxoprolinase (ATP-hydrolyzing) activity"/>
    <property type="evidence" value="ECO:0007669"/>
    <property type="project" value="TreeGrafter"/>
</dbReference>
<dbReference type="InterPro" id="IPR045079">
    <property type="entry name" value="Oxoprolinase-like"/>
</dbReference>
<dbReference type="PANTHER" id="PTHR11365:SF2">
    <property type="entry name" value="5-OXOPROLINASE"/>
    <property type="match status" value="1"/>
</dbReference>
<evidence type="ECO:0000313" key="6">
    <source>
        <dbReference type="EMBL" id="KAJ1985073.1"/>
    </source>
</evidence>
<gene>
    <name evidence="6" type="ORF">H4R34_000250</name>
</gene>
<dbReference type="Pfam" id="PF01968">
    <property type="entry name" value="Hydantoinase_A"/>
    <property type="match status" value="1"/>
</dbReference>
<dbReference type="InterPro" id="IPR002821">
    <property type="entry name" value="Hydantoinase_A"/>
</dbReference>
<comment type="caution">
    <text evidence="6">The sequence shown here is derived from an EMBL/GenBank/DDBJ whole genome shotgun (WGS) entry which is preliminary data.</text>
</comment>